<dbReference type="EMBL" id="JAKOGI010000100">
    <property type="protein sequence ID" value="KAJ8444371.1"/>
    <property type="molecule type" value="Genomic_DNA"/>
</dbReference>
<dbReference type="AlphaFoldDB" id="A0A9Q1KHC4"/>
<evidence type="ECO:0000313" key="2">
    <source>
        <dbReference type="EMBL" id="KAJ8444371.1"/>
    </source>
</evidence>
<name>A0A9Q1KHC4_9CARY</name>
<protein>
    <submittedName>
        <fullName evidence="2">Uncharacterized protein</fullName>
    </submittedName>
</protein>
<keyword evidence="1" id="KW-0812">Transmembrane</keyword>
<reference evidence="2" key="1">
    <citation type="submission" date="2022-04" db="EMBL/GenBank/DDBJ databases">
        <title>Carnegiea gigantea Genome sequencing and assembly v2.</title>
        <authorList>
            <person name="Copetti D."/>
            <person name="Sanderson M.J."/>
            <person name="Burquez A."/>
            <person name="Wojciechowski M.F."/>
        </authorList>
    </citation>
    <scope>NUCLEOTIDE SEQUENCE</scope>
    <source>
        <strain evidence="2">SGP5-SGP5p</strain>
        <tissue evidence="2">Aerial part</tissue>
    </source>
</reference>
<evidence type="ECO:0000256" key="1">
    <source>
        <dbReference type="SAM" id="Phobius"/>
    </source>
</evidence>
<dbReference type="Proteomes" id="UP001153076">
    <property type="component" value="Unassembled WGS sequence"/>
</dbReference>
<feature type="transmembrane region" description="Helical" evidence="1">
    <location>
        <begin position="86"/>
        <end position="105"/>
    </location>
</feature>
<keyword evidence="3" id="KW-1185">Reference proteome</keyword>
<sequence length="243" mass="27789">MHKTVLSKVKQKRMNPYIYSMVNRSGDKVEGFHVAMVMAEFYQGLLGKQTNHKTRIVKGGCRNLDKLTARIKVYASRHVTNAGRAMLINAIFMGIYGFWASIFLLSKGVIKQVAALCRNYLWGADYEYKKNPYIAWDSTCTPKKYGGLGLKNLEYWNDACMAKLVWVVAMKKDIMWIKSVHGHYLKMPRCLLVLEEAVQSKRAVQMGVCASQQMEMARDYNRGILHLIWVVKVNKCYPKSSSG</sequence>
<keyword evidence="1" id="KW-0472">Membrane</keyword>
<organism evidence="2 3">
    <name type="scientific">Carnegiea gigantea</name>
    <dbReference type="NCBI Taxonomy" id="171969"/>
    <lineage>
        <taxon>Eukaryota</taxon>
        <taxon>Viridiplantae</taxon>
        <taxon>Streptophyta</taxon>
        <taxon>Embryophyta</taxon>
        <taxon>Tracheophyta</taxon>
        <taxon>Spermatophyta</taxon>
        <taxon>Magnoliopsida</taxon>
        <taxon>eudicotyledons</taxon>
        <taxon>Gunneridae</taxon>
        <taxon>Pentapetalae</taxon>
        <taxon>Caryophyllales</taxon>
        <taxon>Cactineae</taxon>
        <taxon>Cactaceae</taxon>
        <taxon>Cactoideae</taxon>
        <taxon>Echinocereeae</taxon>
        <taxon>Carnegiea</taxon>
    </lineage>
</organism>
<dbReference type="OrthoDB" id="1938625at2759"/>
<comment type="caution">
    <text evidence="2">The sequence shown here is derived from an EMBL/GenBank/DDBJ whole genome shotgun (WGS) entry which is preliminary data.</text>
</comment>
<keyword evidence="1" id="KW-1133">Transmembrane helix</keyword>
<gene>
    <name evidence="2" type="ORF">Cgig2_019929</name>
</gene>
<dbReference type="PANTHER" id="PTHR33116:SF84">
    <property type="entry name" value="RNA-DIRECTED DNA POLYMERASE"/>
    <property type="match status" value="1"/>
</dbReference>
<accession>A0A9Q1KHC4</accession>
<dbReference type="PANTHER" id="PTHR33116">
    <property type="entry name" value="REVERSE TRANSCRIPTASE ZINC-BINDING DOMAIN-CONTAINING PROTEIN-RELATED-RELATED"/>
    <property type="match status" value="1"/>
</dbReference>
<proteinExistence type="predicted"/>
<evidence type="ECO:0000313" key="3">
    <source>
        <dbReference type="Proteomes" id="UP001153076"/>
    </source>
</evidence>